<dbReference type="STRING" id="857291.HMPREF9138_02111"/>
<evidence type="ECO:0000313" key="1">
    <source>
        <dbReference type="EMBL" id="EHG15238.1"/>
    </source>
</evidence>
<name>G6AJ34_9BACT</name>
<organism evidence="1 2">
    <name type="scientific">Prevotella histicola F0411</name>
    <dbReference type="NCBI Taxonomy" id="857291"/>
    <lineage>
        <taxon>Bacteria</taxon>
        <taxon>Pseudomonadati</taxon>
        <taxon>Bacteroidota</taxon>
        <taxon>Bacteroidia</taxon>
        <taxon>Bacteroidales</taxon>
        <taxon>Prevotellaceae</taxon>
        <taxon>Prevotella</taxon>
    </lineage>
</organism>
<dbReference type="RefSeq" id="WP_008824015.1">
    <property type="nucleotide sequence ID" value="NZ_JH376766.1"/>
</dbReference>
<dbReference type="GeneID" id="66730444"/>
<dbReference type="Proteomes" id="UP000004597">
    <property type="component" value="Unassembled WGS sequence"/>
</dbReference>
<sequence length="518" mass="60280">MNKTLWNYYKQSADGQKAIEMFDPNPDDVYKNIEAIATFAHRLDGDFNPQQFVELVYIHEINFVERNLIEEETFTRESFEHFIDSYDLMGFEVKDDEIVWLGNKYILSANKFRLKAATVDALSMYLYYYDYYFKPILLSHRFDIIQKSCDALGIDLPPIPRSKDYLQYLMYYYDICGILNEFQKDNELTDAELCACLYDYGARVLLDTEELTTGKLPQPTNVWLTGASGNIDFKFLDSLEESQPSTTSIWACNERTRRGDLVIVYCTSPRSYIHSIWRADSIGIFNPFDYYHCRTIVRDGIKLPKITFSDLKEDSYFSQLPIVRKNLQGINGIRFSAKDYTELLRLVKEKGVENTDYPQLYTVTSIDFGDIIHEKDVEENILIPILKRIGYNDSDWTRQLQLKAGRKEKAIPDFVFFPRGTTHFESSPLVIEAKLDMSSMIEEQKAFRQALSYARMLRSKLMGICDKERLVIYALDNSGQCNIDKPIFDNYWQSIYSDELIGSTLNQLIGVEVIKGYI</sequence>
<dbReference type="HOGENOM" id="CLU_029111_0_0_10"/>
<evidence type="ECO:0000313" key="2">
    <source>
        <dbReference type="Proteomes" id="UP000004597"/>
    </source>
</evidence>
<keyword evidence="2" id="KW-1185">Reference proteome</keyword>
<dbReference type="PATRIC" id="fig|857291.3.peg.2108"/>
<comment type="caution">
    <text evidence="1">The sequence shown here is derived from an EMBL/GenBank/DDBJ whole genome shotgun (WGS) entry which is preliminary data.</text>
</comment>
<dbReference type="EMBL" id="AFXP01000024">
    <property type="protein sequence ID" value="EHG15238.1"/>
    <property type="molecule type" value="Genomic_DNA"/>
</dbReference>
<accession>G6AJ34</accession>
<dbReference type="AlphaFoldDB" id="G6AJ34"/>
<gene>
    <name evidence="1" type="ORF">HMPREF9138_02111</name>
</gene>
<protein>
    <submittedName>
        <fullName evidence="1">Uncharacterized protein</fullName>
    </submittedName>
</protein>
<proteinExistence type="predicted"/>
<reference evidence="1 2" key="1">
    <citation type="submission" date="2011-10" db="EMBL/GenBank/DDBJ databases">
        <title>The Genome Sequence of Prevotella histicola F0411.</title>
        <authorList>
            <consortium name="The Broad Institute Genome Sequencing Platform"/>
            <person name="Earl A."/>
            <person name="Ward D."/>
            <person name="Feldgarden M."/>
            <person name="Gevers D."/>
            <person name="Izard J."/>
            <person name="Ganesan A."/>
            <person name="Blanton J.M."/>
            <person name="Baranova O.V."/>
            <person name="Tanner A.C."/>
            <person name="Mathney J.M.J."/>
            <person name="Dewhirst F.E."/>
            <person name="Young S.K."/>
            <person name="Zeng Q."/>
            <person name="Gargeya S."/>
            <person name="Fitzgerald M."/>
            <person name="Haas B."/>
            <person name="Abouelleil A."/>
            <person name="Alvarado L."/>
            <person name="Arachchi H.M."/>
            <person name="Berlin A."/>
            <person name="Brown A."/>
            <person name="Chapman S.B."/>
            <person name="Chen Z."/>
            <person name="Dunbar C."/>
            <person name="Freedman E."/>
            <person name="Gearin G."/>
            <person name="Gellesch M."/>
            <person name="Goldberg J."/>
            <person name="Griggs A."/>
            <person name="Gujja S."/>
            <person name="Heiman D."/>
            <person name="Howarth C."/>
            <person name="Larson L."/>
            <person name="Lui A."/>
            <person name="MacDonald P.J.P."/>
            <person name="Montmayeur A."/>
            <person name="Murphy C."/>
            <person name="Neiman D."/>
            <person name="Pearson M."/>
            <person name="Priest M."/>
            <person name="Roberts A."/>
            <person name="Saif S."/>
            <person name="Shea T."/>
            <person name="Shenoy N."/>
            <person name="Sisk P."/>
            <person name="Stolte C."/>
            <person name="Sykes S."/>
            <person name="Wortman J."/>
            <person name="Nusbaum C."/>
            <person name="Birren B."/>
        </authorList>
    </citation>
    <scope>NUCLEOTIDE SEQUENCE [LARGE SCALE GENOMIC DNA]</scope>
    <source>
        <strain evidence="1 2">F0411</strain>
    </source>
</reference>